<keyword evidence="7" id="KW-1185">Reference proteome</keyword>
<keyword evidence="2" id="KW-0805">Transcription regulation</keyword>
<dbReference type="GO" id="GO:0003700">
    <property type="term" value="F:DNA-binding transcription factor activity"/>
    <property type="evidence" value="ECO:0007669"/>
    <property type="project" value="InterPro"/>
</dbReference>
<dbReference type="FunFam" id="1.10.10.10:FF:000001">
    <property type="entry name" value="LysR family transcriptional regulator"/>
    <property type="match status" value="1"/>
</dbReference>
<dbReference type="Gene3D" id="3.40.190.10">
    <property type="entry name" value="Periplasmic binding protein-like II"/>
    <property type="match status" value="2"/>
</dbReference>
<dbReference type="InterPro" id="IPR036390">
    <property type="entry name" value="WH_DNA-bd_sf"/>
</dbReference>
<gene>
    <name evidence="6" type="ORF">SAMN04489832_1421</name>
</gene>
<dbReference type="Pfam" id="PF03466">
    <property type="entry name" value="LysR_substrate"/>
    <property type="match status" value="1"/>
</dbReference>
<dbReference type="STRING" id="709881.SAMN04489832_1421"/>
<dbReference type="EMBL" id="FSQT01000001">
    <property type="protein sequence ID" value="SIM68930.1"/>
    <property type="molecule type" value="Genomic_DNA"/>
</dbReference>
<evidence type="ECO:0000256" key="3">
    <source>
        <dbReference type="ARBA" id="ARBA00023125"/>
    </source>
</evidence>
<dbReference type="GO" id="GO:0032993">
    <property type="term" value="C:protein-DNA complex"/>
    <property type="evidence" value="ECO:0007669"/>
    <property type="project" value="TreeGrafter"/>
</dbReference>
<keyword evidence="3 6" id="KW-0238">DNA-binding</keyword>
<evidence type="ECO:0000313" key="7">
    <source>
        <dbReference type="Proteomes" id="UP000185124"/>
    </source>
</evidence>
<dbReference type="PROSITE" id="PS50931">
    <property type="entry name" value="HTH_LYSR"/>
    <property type="match status" value="1"/>
</dbReference>
<dbReference type="PANTHER" id="PTHR30346:SF0">
    <property type="entry name" value="HCA OPERON TRANSCRIPTIONAL ACTIVATOR HCAR"/>
    <property type="match status" value="1"/>
</dbReference>
<dbReference type="SUPFAM" id="SSF53850">
    <property type="entry name" value="Periplasmic binding protein-like II"/>
    <property type="match status" value="1"/>
</dbReference>
<dbReference type="AlphaFoldDB" id="A0A1N5V839"/>
<reference evidence="7" key="1">
    <citation type="submission" date="2016-12" db="EMBL/GenBank/DDBJ databases">
        <authorList>
            <person name="Varghese N."/>
            <person name="Submissions S."/>
        </authorList>
    </citation>
    <scope>NUCLEOTIDE SEQUENCE [LARGE SCALE GENOMIC DNA]</scope>
    <source>
        <strain evidence="7">DSM 45599</strain>
    </source>
</reference>
<evidence type="ECO:0000256" key="2">
    <source>
        <dbReference type="ARBA" id="ARBA00023015"/>
    </source>
</evidence>
<protein>
    <submittedName>
        <fullName evidence="6">DNA-binding transcriptional regulator, LysR family</fullName>
    </submittedName>
</protein>
<feature type="domain" description="HTH lysR-type" evidence="5">
    <location>
        <begin position="19"/>
        <end position="76"/>
    </location>
</feature>
<evidence type="ECO:0000256" key="4">
    <source>
        <dbReference type="ARBA" id="ARBA00023163"/>
    </source>
</evidence>
<dbReference type="SUPFAM" id="SSF46785">
    <property type="entry name" value="Winged helix' DNA-binding domain"/>
    <property type="match status" value="1"/>
</dbReference>
<dbReference type="Pfam" id="PF00126">
    <property type="entry name" value="HTH_1"/>
    <property type="match status" value="1"/>
</dbReference>
<keyword evidence="4" id="KW-0804">Transcription</keyword>
<dbReference type="InterPro" id="IPR005119">
    <property type="entry name" value="LysR_subst-bd"/>
</dbReference>
<evidence type="ECO:0000313" key="6">
    <source>
        <dbReference type="EMBL" id="SIM68930.1"/>
    </source>
</evidence>
<dbReference type="Gene3D" id="1.10.10.10">
    <property type="entry name" value="Winged helix-like DNA-binding domain superfamily/Winged helix DNA-binding domain"/>
    <property type="match status" value="1"/>
</dbReference>
<dbReference type="InterPro" id="IPR036388">
    <property type="entry name" value="WH-like_DNA-bd_sf"/>
</dbReference>
<organism evidence="6 7">
    <name type="scientific">Micromonospora cremea</name>
    <dbReference type="NCBI Taxonomy" id="709881"/>
    <lineage>
        <taxon>Bacteria</taxon>
        <taxon>Bacillati</taxon>
        <taxon>Actinomycetota</taxon>
        <taxon>Actinomycetes</taxon>
        <taxon>Micromonosporales</taxon>
        <taxon>Micromonosporaceae</taxon>
        <taxon>Micromonospora</taxon>
    </lineage>
</organism>
<evidence type="ECO:0000259" key="5">
    <source>
        <dbReference type="PROSITE" id="PS50931"/>
    </source>
</evidence>
<name>A0A1N5V839_9ACTN</name>
<dbReference type="GO" id="GO:0003677">
    <property type="term" value="F:DNA binding"/>
    <property type="evidence" value="ECO:0007669"/>
    <property type="project" value="UniProtKB-KW"/>
</dbReference>
<dbReference type="InterPro" id="IPR000847">
    <property type="entry name" value="LysR_HTH_N"/>
</dbReference>
<evidence type="ECO:0000256" key="1">
    <source>
        <dbReference type="ARBA" id="ARBA00009437"/>
    </source>
</evidence>
<dbReference type="PRINTS" id="PR00039">
    <property type="entry name" value="HTHLYSR"/>
</dbReference>
<dbReference type="PANTHER" id="PTHR30346">
    <property type="entry name" value="TRANSCRIPTIONAL DUAL REGULATOR HCAR-RELATED"/>
    <property type="match status" value="1"/>
</dbReference>
<comment type="similarity">
    <text evidence="1">Belongs to the LysR transcriptional regulatory family.</text>
</comment>
<sequence>MWVRVMPVRLRLCFPVMTVELRHLRAFLTIAEEGSITRAAGRLRVTQPALSRTLRQLEDHLGIRLVDRSTHHLHLTPAGRSLRDRAAAAVAAVDDVLDPGYAAGRPLRLGHAWSALGGHTVTLLRRWRSAHPDTPLELLRIDDRTAGLARGAVDVAVLRQPVDLPDVRTVRLLTEPRLATVPADSPLVERAVLTLADLIDQPIAVNTATGTTTLGLWPAGAAPATVVPVANTDDWLAAISAGRAVGVTTSATAAMYPTPAVAYRPLTDAPEVTVLLAWRHPPRHPGVADLVALAHEVVAA</sequence>
<proteinExistence type="inferred from homology"/>
<dbReference type="Proteomes" id="UP000185124">
    <property type="component" value="Unassembled WGS sequence"/>
</dbReference>
<accession>A0A1N5V839</accession>